<feature type="compositionally biased region" description="Acidic residues" evidence="1">
    <location>
        <begin position="617"/>
        <end position="655"/>
    </location>
</feature>
<keyword evidence="2" id="KW-1133">Transmembrane helix</keyword>
<protein>
    <submittedName>
        <fullName evidence="3">Carboxypeptidase regulatory-like domain-containing protein</fullName>
    </submittedName>
</protein>
<keyword evidence="4" id="KW-1185">Reference proteome</keyword>
<feature type="compositionally biased region" description="Acidic residues" evidence="1">
    <location>
        <begin position="462"/>
        <end position="488"/>
    </location>
</feature>
<dbReference type="Proteomes" id="UP001595898">
    <property type="component" value="Unassembled WGS sequence"/>
</dbReference>
<dbReference type="EMBL" id="JBHSFA010000007">
    <property type="protein sequence ID" value="MFC4542853.1"/>
    <property type="molecule type" value="Genomic_DNA"/>
</dbReference>
<feature type="transmembrane region" description="Helical" evidence="2">
    <location>
        <begin position="663"/>
        <end position="687"/>
    </location>
</feature>
<feature type="region of interest" description="Disordered" evidence="1">
    <location>
        <begin position="416"/>
        <end position="492"/>
    </location>
</feature>
<keyword evidence="2" id="KW-0472">Membrane</keyword>
<evidence type="ECO:0000313" key="4">
    <source>
        <dbReference type="Proteomes" id="UP001595898"/>
    </source>
</evidence>
<evidence type="ECO:0000313" key="3">
    <source>
        <dbReference type="EMBL" id="MFC4542853.1"/>
    </source>
</evidence>
<keyword evidence="2" id="KW-0812">Transmembrane</keyword>
<dbReference type="RefSeq" id="WP_250140459.1">
    <property type="nucleotide sequence ID" value="NZ_JALIQP010000002.1"/>
</dbReference>
<proteinExistence type="predicted"/>
<evidence type="ECO:0000256" key="2">
    <source>
        <dbReference type="SAM" id="Phobius"/>
    </source>
</evidence>
<dbReference type="InterPro" id="IPR008969">
    <property type="entry name" value="CarboxyPept-like_regulatory"/>
</dbReference>
<gene>
    <name evidence="3" type="ORF">ACFO5R_13065</name>
</gene>
<comment type="caution">
    <text evidence="3">The sequence shown here is derived from an EMBL/GenBank/DDBJ whole genome shotgun (WGS) entry which is preliminary data.</text>
</comment>
<dbReference type="SUPFAM" id="SSF49464">
    <property type="entry name" value="Carboxypeptidase regulatory domain-like"/>
    <property type="match status" value="1"/>
</dbReference>
<evidence type="ECO:0000256" key="1">
    <source>
        <dbReference type="SAM" id="MobiDB-lite"/>
    </source>
</evidence>
<name>A0ABD5PQZ2_9EURY</name>
<sequence length="695" mass="72927">MHSNTGAVFVAVLLITATAGPGIVAGAAGSSSEEGSVERTVEEINAETIATINEEIAGYEEHFTYTEPIQPIDEVDAETPEEAEAEAAWLRDEANRLQDESFTKVVAEINEQAREEHGYDGDFVDPSTSTPAEARAEADRIEEEYGGVSDAAREAAEMLRNTADFVENFQAWMNADADALLEAADAEPQTGTVEGTVVDEDGDPIGSATVTVDDERVATDADGSFELTIREGEHDLTIDAAGYEGTSTTVEVVAGETVSDEATLQTEGGVDYRVAAMPLEGDAGDTDESAVVIEPLSEDAGEVDEFELVLEFDPDAVALEGVSEADWEGIEVDDGEADSGTVTVSGDTGTLSIGGQETPFTAFVAEFELAADPGAQTTIAFDEEASTVDGDGGDWFGLAGGPEIVYDDALATIEADEETDPDDGGDESPDDEKPDEGEENESTGGDGGSDDGDGNDTGSGPNEDDGDERDAENGSEEFDSGEEFDQEAAAEWLRTEADRLQAAYLDAVVREINAQAQERAGMEIAEPVDTPAEAREEAQHIEETYVPVNEDAQEAADSLRNAADFVERFQADLNGAADRLEAADEDELEDVIAEINAGAIADTNERLAEGNDRMENVEDVEGIDELSMEETPTSEESEEAVSDDGDDGDGGDDESGGTLASSLAGVGAIVAVLSTVAGVVISFWSAFGPGLLARP</sequence>
<accession>A0ABD5PQZ2</accession>
<feature type="compositionally biased region" description="Acidic residues" evidence="1">
    <location>
        <begin position="416"/>
        <end position="441"/>
    </location>
</feature>
<dbReference type="Pfam" id="PF13620">
    <property type="entry name" value="CarboxypepD_reg"/>
    <property type="match status" value="1"/>
</dbReference>
<reference evidence="3 4" key="1">
    <citation type="journal article" date="2019" name="Int. J. Syst. Evol. Microbiol.">
        <title>The Global Catalogue of Microorganisms (GCM) 10K type strain sequencing project: providing services to taxonomists for standard genome sequencing and annotation.</title>
        <authorList>
            <consortium name="The Broad Institute Genomics Platform"/>
            <consortium name="The Broad Institute Genome Sequencing Center for Infectious Disease"/>
            <person name="Wu L."/>
            <person name="Ma J."/>
        </authorList>
    </citation>
    <scope>NUCLEOTIDE SEQUENCE [LARGE SCALE GENOMIC DNA]</scope>
    <source>
        <strain evidence="3 4">WLHS5</strain>
    </source>
</reference>
<feature type="region of interest" description="Disordered" evidence="1">
    <location>
        <begin position="609"/>
        <end position="659"/>
    </location>
</feature>
<dbReference type="Gene3D" id="2.60.40.1120">
    <property type="entry name" value="Carboxypeptidase-like, regulatory domain"/>
    <property type="match status" value="1"/>
</dbReference>
<organism evidence="3 4">
    <name type="scientific">Halosolutus amylolyticus</name>
    <dbReference type="NCBI Taxonomy" id="2932267"/>
    <lineage>
        <taxon>Archaea</taxon>
        <taxon>Methanobacteriati</taxon>
        <taxon>Methanobacteriota</taxon>
        <taxon>Stenosarchaea group</taxon>
        <taxon>Halobacteria</taxon>
        <taxon>Halobacteriales</taxon>
        <taxon>Natrialbaceae</taxon>
        <taxon>Halosolutus</taxon>
    </lineage>
</organism>
<dbReference type="AlphaFoldDB" id="A0ABD5PQZ2"/>